<proteinExistence type="predicted"/>
<dbReference type="EMBL" id="UYRT01004881">
    <property type="protein sequence ID" value="VDK37454.1"/>
    <property type="molecule type" value="Genomic_DNA"/>
</dbReference>
<dbReference type="WBParaSite" id="GPUH_0000302701-mRNA-1">
    <property type="protein sequence ID" value="GPUH_0000302701-mRNA-1"/>
    <property type="gene ID" value="GPUH_0000302701"/>
</dbReference>
<reference evidence="4" key="1">
    <citation type="submission" date="2016-06" db="UniProtKB">
        <authorList>
            <consortium name="WormBaseParasite"/>
        </authorList>
    </citation>
    <scope>IDENTIFICATION</scope>
</reference>
<organism evidence="4">
    <name type="scientific">Gongylonema pulchrum</name>
    <dbReference type="NCBI Taxonomy" id="637853"/>
    <lineage>
        <taxon>Eukaryota</taxon>
        <taxon>Metazoa</taxon>
        <taxon>Ecdysozoa</taxon>
        <taxon>Nematoda</taxon>
        <taxon>Chromadorea</taxon>
        <taxon>Rhabditida</taxon>
        <taxon>Spirurina</taxon>
        <taxon>Spiruromorpha</taxon>
        <taxon>Spiruroidea</taxon>
        <taxon>Gongylonematidae</taxon>
        <taxon>Gongylonema</taxon>
    </lineage>
</organism>
<feature type="region of interest" description="Disordered" evidence="1">
    <location>
        <begin position="129"/>
        <end position="152"/>
    </location>
</feature>
<evidence type="ECO:0000256" key="1">
    <source>
        <dbReference type="SAM" id="MobiDB-lite"/>
    </source>
</evidence>
<dbReference type="AlphaFoldDB" id="A0A183D2T1"/>
<sequence>MENENAGAIYSTIDRTTPMPEHSGSFFYSEGPTNPTYECIDLESDSFSDPLYSKLENGVRSTRRYDYPIFAPALSRPVHTVAAAARITADEFYQSSSQIYAGVSEDPYSSITSHAGGETNYDLGYSRVNERTTGSSAPAENQNLEQLYTQVS</sequence>
<reference evidence="2 3" key="2">
    <citation type="submission" date="2018-11" db="EMBL/GenBank/DDBJ databases">
        <authorList>
            <consortium name="Pathogen Informatics"/>
        </authorList>
    </citation>
    <scope>NUCLEOTIDE SEQUENCE [LARGE SCALE GENOMIC DNA]</scope>
</reference>
<dbReference type="Proteomes" id="UP000271098">
    <property type="component" value="Unassembled WGS sequence"/>
</dbReference>
<protein>
    <submittedName>
        <fullName evidence="2 4">Uncharacterized protein</fullName>
    </submittedName>
</protein>
<feature type="region of interest" description="Disordered" evidence="1">
    <location>
        <begin position="1"/>
        <end position="28"/>
    </location>
</feature>
<dbReference type="OrthoDB" id="5815739at2759"/>
<evidence type="ECO:0000313" key="4">
    <source>
        <dbReference type="WBParaSite" id="GPUH_0000302701-mRNA-1"/>
    </source>
</evidence>
<evidence type="ECO:0000313" key="3">
    <source>
        <dbReference type="Proteomes" id="UP000271098"/>
    </source>
</evidence>
<name>A0A183D2T1_9BILA</name>
<keyword evidence="3" id="KW-1185">Reference proteome</keyword>
<gene>
    <name evidence="2" type="ORF">GPUH_LOCUS3022</name>
</gene>
<feature type="compositionally biased region" description="Polar residues" evidence="1">
    <location>
        <begin position="131"/>
        <end position="152"/>
    </location>
</feature>
<accession>A0A183D2T1</accession>
<evidence type="ECO:0000313" key="2">
    <source>
        <dbReference type="EMBL" id="VDK37454.1"/>
    </source>
</evidence>